<dbReference type="Proteomes" id="UP000235036">
    <property type="component" value="Unassembled WGS sequence"/>
</dbReference>
<evidence type="ECO:0000313" key="1">
    <source>
        <dbReference type="EMBL" id="PLZ88090.1"/>
    </source>
</evidence>
<dbReference type="EMBL" id="NRQW01000360">
    <property type="protein sequence ID" value="PLZ88090.1"/>
    <property type="molecule type" value="Genomic_DNA"/>
</dbReference>
<accession>A0A2N6K0Z4</accession>
<evidence type="ECO:0000313" key="2">
    <source>
        <dbReference type="Proteomes" id="UP000235036"/>
    </source>
</evidence>
<keyword evidence="2" id="KW-1185">Reference proteome</keyword>
<name>A0A2N6K0Z4_FISMU</name>
<sequence>MSRAMFFHRLGEVCDRSFEEQCLRASGLNKRDRSFPFWHDDPNFCPRCWTPETAADPLWSQVRANFCYLCGMQLQTSCTHCRELVVSLKWTAL</sequence>
<organism evidence="1 2">
    <name type="scientific">Fischerella muscicola CCMEE 5323</name>
    <dbReference type="NCBI Taxonomy" id="2019572"/>
    <lineage>
        <taxon>Bacteria</taxon>
        <taxon>Bacillati</taxon>
        <taxon>Cyanobacteriota</taxon>
        <taxon>Cyanophyceae</taxon>
        <taxon>Nostocales</taxon>
        <taxon>Hapalosiphonaceae</taxon>
        <taxon>Fischerella</taxon>
    </lineage>
</organism>
<proteinExistence type="predicted"/>
<gene>
    <name evidence="1" type="ORF">CEN44_16155</name>
</gene>
<reference evidence="1 2" key="1">
    <citation type="submission" date="2017-08" db="EMBL/GenBank/DDBJ databases">
        <title>Genomes of Fischerella (Mastigocladus) sp. strains.</title>
        <authorList>
            <person name="Miller S.R."/>
        </authorList>
    </citation>
    <scope>NUCLEOTIDE SEQUENCE [LARGE SCALE GENOMIC DNA]</scope>
    <source>
        <strain evidence="1 2">CCMEE 5323</strain>
    </source>
</reference>
<dbReference type="AlphaFoldDB" id="A0A2N6K0Z4"/>
<protein>
    <submittedName>
        <fullName evidence="1">Uncharacterized protein</fullName>
    </submittedName>
</protein>
<comment type="caution">
    <text evidence="1">The sequence shown here is derived from an EMBL/GenBank/DDBJ whole genome shotgun (WGS) entry which is preliminary data.</text>
</comment>